<keyword evidence="2" id="KW-1185">Reference proteome</keyword>
<sequence length="141" mass="16880">MAKYQKVPTEFWSNPIVAEEMTPEDKYFYLYLLTNPNTKQIGIYRITKKQMAFDLGYSIETVYLLMERFTKHHKLIRYNPITRELAIRDWGHLQIGRKQIISELKEVEDLSLIQYVAESIHQGDIRNLFESFYNQEEIVVN</sequence>
<protein>
    <submittedName>
        <fullName evidence="1">Uncharacterized protein</fullName>
    </submittedName>
</protein>
<name>A0A1H8KU18_9BACI</name>
<dbReference type="EMBL" id="FOBW01000032">
    <property type="protein sequence ID" value="SEN96365.1"/>
    <property type="molecule type" value="Genomic_DNA"/>
</dbReference>
<gene>
    <name evidence="1" type="ORF">SAMN05192533_1328</name>
</gene>
<dbReference type="Proteomes" id="UP000198553">
    <property type="component" value="Unassembled WGS sequence"/>
</dbReference>
<dbReference type="RefSeq" id="WP_342028090.1">
    <property type="nucleotide sequence ID" value="NZ_FOBW01000032.1"/>
</dbReference>
<dbReference type="AlphaFoldDB" id="A0A1H8KU18"/>
<evidence type="ECO:0000313" key="2">
    <source>
        <dbReference type="Proteomes" id="UP000198553"/>
    </source>
</evidence>
<evidence type="ECO:0000313" key="1">
    <source>
        <dbReference type="EMBL" id="SEN96365.1"/>
    </source>
</evidence>
<accession>A0A1H8KU18</accession>
<proteinExistence type="predicted"/>
<dbReference type="STRING" id="930146.SAMN05192533_1328"/>
<organism evidence="1 2">
    <name type="scientific">Mesobacillus persicus</name>
    <dbReference type="NCBI Taxonomy" id="930146"/>
    <lineage>
        <taxon>Bacteria</taxon>
        <taxon>Bacillati</taxon>
        <taxon>Bacillota</taxon>
        <taxon>Bacilli</taxon>
        <taxon>Bacillales</taxon>
        <taxon>Bacillaceae</taxon>
        <taxon>Mesobacillus</taxon>
    </lineage>
</organism>
<reference evidence="2" key="1">
    <citation type="submission" date="2016-10" db="EMBL/GenBank/DDBJ databases">
        <authorList>
            <person name="Varghese N."/>
            <person name="Submissions S."/>
        </authorList>
    </citation>
    <scope>NUCLEOTIDE SEQUENCE [LARGE SCALE GENOMIC DNA]</scope>
    <source>
        <strain evidence="2">B48,IBRC-M 10115,DSM 25386,CECT 8001</strain>
    </source>
</reference>